<dbReference type="PATRIC" id="fig|927665.4.peg.2837"/>
<dbReference type="EMBL" id="AQHV01000013">
    <property type="protein sequence ID" value="KKB54643.1"/>
    <property type="molecule type" value="Genomic_DNA"/>
</dbReference>
<evidence type="ECO:0000259" key="7">
    <source>
        <dbReference type="Pfam" id="PF12698"/>
    </source>
</evidence>
<dbReference type="GO" id="GO:0005886">
    <property type="term" value="C:plasma membrane"/>
    <property type="evidence" value="ECO:0007669"/>
    <property type="project" value="UniProtKB-SubCell"/>
</dbReference>
<gene>
    <name evidence="8" type="ORF">HMPREF1535_02765</name>
</gene>
<dbReference type="InterPro" id="IPR013525">
    <property type="entry name" value="ABC2_TM"/>
</dbReference>
<feature type="transmembrane region" description="Helical" evidence="6">
    <location>
        <begin position="275"/>
        <end position="297"/>
    </location>
</feature>
<comment type="subcellular location">
    <subcellularLocation>
        <location evidence="1">Cell membrane</location>
        <topology evidence="1">Multi-pass membrane protein</topology>
    </subcellularLocation>
</comment>
<protein>
    <recommendedName>
        <fullName evidence="7">ABC-2 type transporter transmembrane domain-containing protein</fullName>
    </recommendedName>
</protein>
<dbReference type="PANTHER" id="PTHR30294:SF47">
    <property type="entry name" value="INNER MEMBRANE TRANSPORT PERMEASE YHHJ"/>
    <property type="match status" value="1"/>
</dbReference>
<accession>A0A0F5JAC1</accession>
<dbReference type="RefSeq" id="WP_046146577.1">
    <property type="nucleotide sequence ID" value="NZ_KQ033913.1"/>
</dbReference>
<evidence type="ECO:0000256" key="3">
    <source>
        <dbReference type="ARBA" id="ARBA00022692"/>
    </source>
</evidence>
<feature type="transmembrane region" description="Helical" evidence="6">
    <location>
        <begin position="26"/>
        <end position="46"/>
    </location>
</feature>
<reference evidence="8 9" key="1">
    <citation type="submission" date="2013-04" db="EMBL/GenBank/DDBJ databases">
        <title>The Genome Sequence of Parabacteroides goldsteinii DSM 19448.</title>
        <authorList>
            <consortium name="The Broad Institute Genomics Platform"/>
            <person name="Earl A."/>
            <person name="Ward D."/>
            <person name="Feldgarden M."/>
            <person name="Gevers D."/>
            <person name="Martens E."/>
            <person name="Sakamoto M."/>
            <person name="Benno Y."/>
            <person name="Song Y."/>
            <person name="Liu C."/>
            <person name="Lee J."/>
            <person name="Bolanos M."/>
            <person name="Vaisanen M.L."/>
            <person name="Finegold S.M."/>
            <person name="Walker B."/>
            <person name="Young S."/>
            <person name="Zeng Q."/>
            <person name="Gargeya S."/>
            <person name="Fitzgerald M."/>
            <person name="Haas B."/>
            <person name="Abouelleil A."/>
            <person name="Allen A.W."/>
            <person name="Alvarado L."/>
            <person name="Arachchi H.M."/>
            <person name="Berlin A.M."/>
            <person name="Chapman S.B."/>
            <person name="Gainer-Dewar J."/>
            <person name="Goldberg J."/>
            <person name="Griggs A."/>
            <person name="Gujja S."/>
            <person name="Hansen M."/>
            <person name="Howarth C."/>
            <person name="Imamovic A."/>
            <person name="Ireland A."/>
            <person name="Larimer J."/>
            <person name="McCowan C."/>
            <person name="Murphy C."/>
            <person name="Pearson M."/>
            <person name="Poon T.W."/>
            <person name="Priest M."/>
            <person name="Roberts A."/>
            <person name="Saif S."/>
            <person name="Shea T."/>
            <person name="Sisk P."/>
            <person name="Sykes S."/>
            <person name="Wortman J."/>
            <person name="Nusbaum C."/>
            <person name="Birren B."/>
        </authorList>
    </citation>
    <scope>NUCLEOTIDE SEQUENCE [LARGE SCALE GENOMIC DNA]</scope>
    <source>
        <strain evidence="8 9">DSM 19448</strain>
    </source>
</reference>
<evidence type="ECO:0000256" key="1">
    <source>
        <dbReference type="ARBA" id="ARBA00004651"/>
    </source>
</evidence>
<dbReference type="InterPro" id="IPR051449">
    <property type="entry name" value="ABC-2_transporter_component"/>
</dbReference>
<keyword evidence="3 6" id="KW-0812">Transmembrane</keyword>
<organism evidence="8 9">
    <name type="scientific">Parabacteroides goldsteinii DSM 19448 = WAL 12034</name>
    <dbReference type="NCBI Taxonomy" id="927665"/>
    <lineage>
        <taxon>Bacteria</taxon>
        <taxon>Pseudomonadati</taxon>
        <taxon>Bacteroidota</taxon>
        <taxon>Bacteroidia</taxon>
        <taxon>Bacteroidales</taxon>
        <taxon>Tannerellaceae</taxon>
        <taxon>Parabacteroides</taxon>
    </lineage>
</organism>
<proteinExistence type="predicted"/>
<dbReference type="Proteomes" id="UP000033047">
    <property type="component" value="Unassembled WGS sequence"/>
</dbReference>
<feature type="transmembrane region" description="Helical" evidence="6">
    <location>
        <begin position="304"/>
        <end position="325"/>
    </location>
</feature>
<sequence length="392" mass="43500">MTLKQSLHSIWNVAKREIQRLTSKPIYFFCMLIAPALCVVFFLSLMQDGLPTNLPIAVVDMDGSATSRNLIRQLDAFEQTEVVYKTATFDDARREMQKGNIYGIFYIPKNFAVEATTGKQPTLSFYTNGTYLIAASLLFRDMKTMSVLAGASVGLQTGLAKGYTTDQIMGQLQPVVVDTHAIGNPWLNYSVYLNNTILPGVLQLMIFLVTVFSIGTEIKYSTARQWLQTGGNSLTTSLLGKLLPQTVIFTLVALMCCAALYGFNAFPLNSGWMPMISAIILLVLASQAVGVFMIGVLPTLRLGLSFASLFGMIAFSIVGFSFPVLGMDPTLQALSDLFPLRHYFLIYVDQALNGRDLFYSWSEYVWLAGFLILPFLIGKNLKNALLYFKYIP</sequence>
<feature type="transmembrane region" description="Helical" evidence="6">
    <location>
        <begin position="242"/>
        <end position="263"/>
    </location>
</feature>
<evidence type="ECO:0000256" key="5">
    <source>
        <dbReference type="ARBA" id="ARBA00023136"/>
    </source>
</evidence>
<dbReference type="Gene3D" id="3.40.1710.10">
    <property type="entry name" value="abc type-2 transporter like domain"/>
    <property type="match status" value="1"/>
</dbReference>
<evidence type="ECO:0000256" key="4">
    <source>
        <dbReference type="ARBA" id="ARBA00022989"/>
    </source>
</evidence>
<evidence type="ECO:0000256" key="2">
    <source>
        <dbReference type="ARBA" id="ARBA00022475"/>
    </source>
</evidence>
<keyword evidence="5 6" id="KW-0472">Membrane</keyword>
<evidence type="ECO:0000256" key="6">
    <source>
        <dbReference type="SAM" id="Phobius"/>
    </source>
</evidence>
<keyword evidence="4 6" id="KW-1133">Transmembrane helix</keyword>
<keyword evidence="2" id="KW-1003">Cell membrane</keyword>
<feature type="transmembrane region" description="Helical" evidence="6">
    <location>
        <begin position="196"/>
        <end position="215"/>
    </location>
</feature>
<dbReference type="AlphaFoldDB" id="A0A0F5JAC1"/>
<feature type="domain" description="ABC-2 type transporter transmembrane" evidence="7">
    <location>
        <begin position="27"/>
        <end position="377"/>
    </location>
</feature>
<dbReference type="GO" id="GO:0140359">
    <property type="term" value="F:ABC-type transporter activity"/>
    <property type="evidence" value="ECO:0007669"/>
    <property type="project" value="InterPro"/>
</dbReference>
<evidence type="ECO:0000313" key="8">
    <source>
        <dbReference type="EMBL" id="KKB54643.1"/>
    </source>
</evidence>
<comment type="caution">
    <text evidence="8">The sequence shown here is derived from an EMBL/GenBank/DDBJ whole genome shotgun (WGS) entry which is preliminary data.</text>
</comment>
<dbReference type="Pfam" id="PF12698">
    <property type="entry name" value="ABC2_membrane_3"/>
    <property type="match status" value="1"/>
</dbReference>
<evidence type="ECO:0000313" key="9">
    <source>
        <dbReference type="Proteomes" id="UP000033047"/>
    </source>
</evidence>
<dbReference type="PANTHER" id="PTHR30294">
    <property type="entry name" value="MEMBRANE COMPONENT OF ABC TRANSPORTER YHHJ-RELATED"/>
    <property type="match status" value="1"/>
</dbReference>
<dbReference type="HOGENOM" id="CLU_039483_10_2_10"/>
<feature type="transmembrane region" description="Helical" evidence="6">
    <location>
        <begin position="364"/>
        <end position="381"/>
    </location>
</feature>
<name>A0A0F5JAC1_9BACT</name>
<dbReference type="STRING" id="927665.HMPREF1535_02765"/>